<dbReference type="AlphaFoldDB" id="A0A6A5V8C4"/>
<name>A0A6A5V8C4_9PLEO</name>
<organism evidence="1 2">
    <name type="scientific">Bimuria novae-zelandiae CBS 107.79</name>
    <dbReference type="NCBI Taxonomy" id="1447943"/>
    <lineage>
        <taxon>Eukaryota</taxon>
        <taxon>Fungi</taxon>
        <taxon>Dikarya</taxon>
        <taxon>Ascomycota</taxon>
        <taxon>Pezizomycotina</taxon>
        <taxon>Dothideomycetes</taxon>
        <taxon>Pleosporomycetidae</taxon>
        <taxon>Pleosporales</taxon>
        <taxon>Massarineae</taxon>
        <taxon>Didymosphaeriaceae</taxon>
        <taxon>Bimuria</taxon>
    </lineage>
</organism>
<dbReference type="EMBL" id="ML976694">
    <property type="protein sequence ID" value="KAF1971266.1"/>
    <property type="molecule type" value="Genomic_DNA"/>
</dbReference>
<dbReference type="Proteomes" id="UP000800036">
    <property type="component" value="Unassembled WGS sequence"/>
</dbReference>
<dbReference type="Gene3D" id="1.10.10.10">
    <property type="entry name" value="Winged helix-like DNA-binding domain superfamily/Winged helix DNA-binding domain"/>
    <property type="match status" value="1"/>
</dbReference>
<dbReference type="InterPro" id="IPR021660">
    <property type="entry name" value="DUF3253"/>
</dbReference>
<protein>
    <submittedName>
        <fullName evidence="1">Uncharacterized protein</fullName>
    </submittedName>
</protein>
<dbReference type="SUPFAM" id="SSF46785">
    <property type="entry name" value="Winged helix' DNA-binding domain"/>
    <property type="match status" value="1"/>
</dbReference>
<reference evidence="1" key="1">
    <citation type="journal article" date="2020" name="Stud. Mycol.">
        <title>101 Dothideomycetes genomes: a test case for predicting lifestyles and emergence of pathogens.</title>
        <authorList>
            <person name="Haridas S."/>
            <person name="Albert R."/>
            <person name="Binder M."/>
            <person name="Bloem J."/>
            <person name="Labutti K."/>
            <person name="Salamov A."/>
            <person name="Andreopoulos B."/>
            <person name="Baker S."/>
            <person name="Barry K."/>
            <person name="Bills G."/>
            <person name="Bluhm B."/>
            <person name="Cannon C."/>
            <person name="Castanera R."/>
            <person name="Culley D."/>
            <person name="Daum C."/>
            <person name="Ezra D."/>
            <person name="Gonzalez J."/>
            <person name="Henrissat B."/>
            <person name="Kuo A."/>
            <person name="Liang C."/>
            <person name="Lipzen A."/>
            <person name="Lutzoni F."/>
            <person name="Magnuson J."/>
            <person name="Mondo S."/>
            <person name="Nolan M."/>
            <person name="Ohm R."/>
            <person name="Pangilinan J."/>
            <person name="Park H.-J."/>
            <person name="Ramirez L."/>
            <person name="Alfaro M."/>
            <person name="Sun H."/>
            <person name="Tritt A."/>
            <person name="Yoshinaga Y."/>
            <person name="Zwiers L.-H."/>
            <person name="Turgeon B."/>
            <person name="Goodwin S."/>
            <person name="Spatafora J."/>
            <person name="Crous P."/>
            <person name="Grigoriev I."/>
        </authorList>
    </citation>
    <scope>NUCLEOTIDE SEQUENCE</scope>
    <source>
        <strain evidence="1">CBS 107.79</strain>
    </source>
</reference>
<dbReference type="Pfam" id="PF11625">
    <property type="entry name" value="DUF3253"/>
    <property type="match status" value="1"/>
</dbReference>
<evidence type="ECO:0000313" key="1">
    <source>
        <dbReference type="EMBL" id="KAF1971266.1"/>
    </source>
</evidence>
<dbReference type="InterPro" id="IPR036390">
    <property type="entry name" value="WH_DNA-bd_sf"/>
</dbReference>
<proteinExistence type="predicted"/>
<dbReference type="OrthoDB" id="2563170at2759"/>
<keyword evidence="2" id="KW-1185">Reference proteome</keyword>
<gene>
    <name evidence="1" type="ORF">BU23DRAFT_556073</name>
</gene>
<sequence length="122" mass="14189">MILTSSQKQILHNHLTHLLSRRAYPKTLCPSEVARALSDDELTELDAYSWRDTMEHIRALCWELREYGSVEILQKGVVVRAKAIDEIAGPIRVRYRKGLRREEMIEGDLWVERESGLDGRGW</sequence>
<evidence type="ECO:0000313" key="2">
    <source>
        <dbReference type="Proteomes" id="UP000800036"/>
    </source>
</evidence>
<dbReference type="InterPro" id="IPR036388">
    <property type="entry name" value="WH-like_DNA-bd_sf"/>
</dbReference>
<accession>A0A6A5V8C4</accession>